<sequence length="343" mass="38218">MLIIFGIITFNVAVLTAESRLLDGKLDAASNRGLDYIAQYIDDHGKFSAPYVIEKDLCHYYMLPWILFSGGKLREADLVLDFIKINFMQPDGDFRTSQAIKACHPFYSHHYTYANIFIARGAIIMERYDVLAPALKYLQQYNKKFPTEGPPSDGHTITSMDAASRYGILALHTGGMKTAKRAAKLIMRFIELQPNTDDGFYYQMNNNQLITEFSANESFRFVVSRTAPYQAFMVISDSAEFLAKLSIHKGFESYMKPAKELISWLSTCDDSLYSTFGAVKVGIATSWVGALSGDSDAKDIAARIAPYLLSLQNDDGSFSDAIIPGSSSEYPYSMQIIDALASV</sequence>
<accession>X2ACE8</accession>
<dbReference type="InterPro" id="IPR008930">
    <property type="entry name" value="Terpenoid_cyclase/PrenylTrfase"/>
</dbReference>
<evidence type="ECO:0000256" key="1">
    <source>
        <dbReference type="SAM" id="SignalP"/>
    </source>
</evidence>
<dbReference type="Proteomes" id="UP000014760">
    <property type="component" value="Unassembled WGS sequence"/>
</dbReference>
<dbReference type="EnsemblMetazoa" id="CapteT209532">
    <property type="protein sequence ID" value="CapteP209532"/>
    <property type="gene ID" value="CapteG209532"/>
</dbReference>
<reference evidence="3" key="1">
    <citation type="submission" date="2012-12" db="EMBL/GenBank/DDBJ databases">
        <authorList>
            <person name="Hellsten U."/>
            <person name="Grimwood J."/>
            <person name="Chapman J.A."/>
            <person name="Shapiro H."/>
            <person name="Aerts A."/>
            <person name="Otillar R.P."/>
            <person name="Terry A.Y."/>
            <person name="Boore J.L."/>
            <person name="Simakov O."/>
            <person name="Marletaz F."/>
            <person name="Cho S.-J."/>
            <person name="Edsinger-Gonzales E."/>
            <person name="Havlak P."/>
            <person name="Kuo D.-H."/>
            <person name="Larsson T."/>
            <person name="Lv J."/>
            <person name="Arendt D."/>
            <person name="Savage R."/>
            <person name="Osoegawa K."/>
            <person name="de Jong P."/>
            <person name="Lindberg D.R."/>
            <person name="Seaver E.C."/>
            <person name="Weisblat D.A."/>
            <person name="Putnam N.H."/>
            <person name="Grigoriev I.V."/>
            <person name="Rokhsar D.S."/>
        </authorList>
    </citation>
    <scope>NUCLEOTIDE SEQUENCE</scope>
    <source>
        <strain evidence="3">I ESC-2004</strain>
    </source>
</reference>
<evidence type="ECO:0000313" key="3">
    <source>
        <dbReference type="Proteomes" id="UP000014760"/>
    </source>
</evidence>
<keyword evidence="1" id="KW-0732">Signal</keyword>
<evidence type="ECO:0008006" key="4">
    <source>
        <dbReference type="Google" id="ProtNLM"/>
    </source>
</evidence>
<evidence type="ECO:0000313" key="2">
    <source>
        <dbReference type="EnsemblMetazoa" id="CapteP209532"/>
    </source>
</evidence>
<feature type="signal peptide" evidence="1">
    <location>
        <begin position="1"/>
        <end position="19"/>
    </location>
</feature>
<organism evidence="2 3">
    <name type="scientific">Capitella teleta</name>
    <name type="common">Polychaete worm</name>
    <dbReference type="NCBI Taxonomy" id="283909"/>
    <lineage>
        <taxon>Eukaryota</taxon>
        <taxon>Metazoa</taxon>
        <taxon>Spiralia</taxon>
        <taxon>Lophotrochozoa</taxon>
        <taxon>Annelida</taxon>
        <taxon>Polychaeta</taxon>
        <taxon>Sedentaria</taxon>
        <taxon>Scolecida</taxon>
        <taxon>Capitellidae</taxon>
        <taxon>Capitella</taxon>
    </lineage>
</organism>
<dbReference type="SUPFAM" id="SSF48239">
    <property type="entry name" value="Terpenoid cyclases/Protein prenyltransferases"/>
    <property type="match status" value="1"/>
</dbReference>
<protein>
    <recommendedName>
        <fullName evidence="4">Alpha-macroglobulin-like TED domain-containing protein</fullName>
    </recommendedName>
</protein>
<dbReference type="AlphaFoldDB" id="X2ACE8"/>
<dbReference type="HOGENOM" id="CLU_064158_0_0_1"/>
<reference evidence="3" key="2">
    <citation type="journal article" date="2013" name="Nature">
        <title>Insights into bilaterian evolution from three spiralian genomes.</title>
        <authorList>
            <person name="Simakov O."/>
            <person name="Marletaz F."/>
            <person name="Cho S.J."/>
            <person name="Edsinger-Gonzales E."/>
            <person name="Havlak P."/>
            <person name="Hellsten U."/>
            <person name="Kuo D.H."/>
            <person name="Larsson T."/>
            <person name="Lv J."/>
            <person name="Arendt D."/>
            <person name="Savage R."/>
            <person name="Osoegawa K."/>
            <person name="de Jong P."/>
            <person name="Grimwood J."/>
            <person name="Chapman J.A."/>
            <person name="Shapiro H."/>
            <person name="Aerts A."/>
            <person name="Otillar R.P."/>
            <person name="Terry A.Y."/>
            <person name="Boore J.L."/>
            <person name="Grigoriev I.V."/>
            <person name="Lindberg D.R."/>
            <person name="Seaver E.C."/>
            <person name="Weisblat D.A."/>
            <person name="Putnam N.H."/>
            <person name="Rokhsar D.S."/>
        </authorList>
    </citation>
    <scope>NUCLEOTIDE SEQUENCE</scope>
    <source>
        <strain evidence="3">I ESC-2004</strain>
    </source>
</reference>
<name>X2ACE8_CAPTE</name>
<dbReference type="EMBL" id="AMQN01015130">
    <property type="status" value="NOT_ANNOTATED_CDS"/>
    <property type="molecule type" value="Genomic_DNA"/>
</dbReference>
<keyword evidence="3" id="KW-1185">Reference proteome</keyword>
<proteinExistence type="predicted"/>
<reference evidence="2" key="3">
    <citation type="submission" date="2015-06" db="UniProtKB">
        <authorList>
            <consortium name="EnsemblMetazoa"/>
        </authorList>
    </citation>
    <scope>IDENTIFICATION</scope>
</reference>
<feature type="chain" id="PRO_5004948119" description="Alpha-macroglobulin-like TED domain-containing protein" evidence="1">
    <location>
        <begin position="20"/>
        <end position="343"/>
    </location>
</feature>
<dbReference type="OMA" id="QAFMVIS"/>